<proteinExistence type="inferred from homology"/>
<dbReference type="InterPro" id="IPR001753">
    <property type="entry name" value="Enoyl-CoA_hydra/iso"/>
</dbReference>
<keyword evidence="5 6" id="KW-0413">Isomerase</keyword>
<evidence type="ECO:0000256" key="4">
    <source>
        <dbReference type="ARBA" id="ARBA00023098"/>
    </source>
</evidence>
<dbReference type="InterPro" id="IPR029045">
    <property type="entry name" value="ClpP/crotonase-like_dom_sf"/>
</dbReference>
<keyword evidence="3" id="KW-0276">Fatty acid metabolism</keyword>
<dbReference type="Pfam" id="PF00378">
    <property type="entry name" value="ECH_1"/>
    <property type="match status" value="1"/>
</dbReference>
<sequence>MLGTYASSLCARTVARGTARSAQRLGLPRRGLHAAASGNSDVDILQEWAGLKPATSGLTRQGAVDLEIGTQGVATVTLQRPEKLNAFNMQMFRDLELAFDEIESRRQERARELAYTGRFVSGPEAERIGLVLECLEDAESLQTRADELAREIASKSPITVRGIKANMNYSRDHTVDEGLEYVLRWNGAHLLSADLQQAAVQAAKRTKNKKKPE</sequence>
<evidence type="ECO:0000256" key="5">
    <source>
        <dbReference type="ARBA" id="ARBA00023235"/>
    </source>
</evidence>
<accession>A0A2R5G4N7</accession>
<dbReference type="AlphaFoldDB" id="A0A2R5G4N7"/>
<dbReference type="PANTHER" id="PTHR43149">
    <property type="entry name" value="ENOYL-COA HYDRATASE"/>
    <property type="match status" value="1"/>
</dbReference>
<keyword evidence="7" id="KW-1185">Reference proteome</keyword>
<keyword evidence="4" id="KW-0443">Lipid metabolism</keyword>
<protein>
    <submittedName>
        <fullName evidence="6">Delta3,5-Delta2,4-dienoyl-CoA isomerase, mitochondrial</fullName>
    </submittedName>
</protein>
<dbReference type="Gene3D" id="3.90.226.10">
    <property type="entry name" value="2-enoyl-CoA Hydratase, Chain A, domain 1"/>
    <property type="match status" value="2"/>
</dbReference>
<dbReference type="Gene3D" id="1.10.12.10">
    <property type="entry name" value="Lyase 2-enoyl-coa Hydratase, Chain A, domain 2"/>
    <property type="match status" value="1"/>
</dbReference>
<comment type="pathway">
    <text evidence="1">Lipid metabolism; fatty acid beta-oxidation.</text>
</comment>
<dbReference type="PANTHER" id="PTHR43149:SF1">
    <property type="entry name" value="DELTA(3,5)-DELTA(2,4)-DIENOYL-COA ISOMERASE, MITOCHONDRIAL"/>
    <property type="match status" value="1"/>
</dbReference>
<evidence type="ECO:0000256" key="1">
    <source>
        <dbReference type="ARBA" id="ARBA00005005"/>
    </source>
</evidence>
<dbReference type="EMBL" id="BEYU01000017">
    <property type="protein sequence ID" value="GBG25986.1"/>
    <property type="molecule type" value="Genomic_DNA"/>
</dbReference>
<evidence type="ECO:0000256" key="3">
    <source>
        <dbReference type="ARBA" id="ARBA00022832"/>
    </source>
</evidence>
<comment type="caution">
    <text evidence="6">The sequence shown here is derived from an EMBL/GenBank/DDBJ whole genome shotgun (WGS) entry which is preliminary data.</text>
</comment>
<name>A0A2R5G4N7_9STRA</name>
<dbReference type="GO" id="GO:0016853">
    <property type="term" value="F:isomerase activity"/>
    <property type="evidence" value="ECO:0007669"/>
    <property type="project" value="UniProtKB-KW"/>
</dbReference>
<dbReference type="Proteomes" id="UP000241890">
    <property type="component" value="Unassembled WGS sequence"/>
</dbReference>
<gene>
    <name evidence="6" type="ORF">FCC1311_004821</name>
</gene>
<evidence type="ECO:0000313" key="7">
    <source>
        <dbReference type="Proteomes" id="UP000241890"/>
    </source>
</evidence>
<dbReference type="FunFam" id="1.10.12.10:FF:000004">
    <property type="entry name" value="Delta3,5-delta2,4-dienoyl-CoA isomerase"/>
    <property type="match status" value="1"/>
</dbReference>
<dbReference type="InterPro" id="IPR014748">
    <property type="entry name" value="Enoyl-CoA_hydra_C"/>
</dbReference>
<dbReference type="SUPFAM" id="SSF52096">
    <property type="entry name" value="ClpP/crotonase"/>
    <property type="match status" value="1"/>
</dbReference>
<dbReference type="UniPathway" id="UPA00659"/>
<dbReference type="GO" id="GO:0006635">
    <property type="term" value="P:fatty acid beta-oxidation"/>
    <property type="evidence" value="ECO:0007669"/>
    <property type="project" value="UniProtKB-UniPathway"/>
</dbReference>
<comment type="similarity">
    <text evidence="2">Belongs to the enoyl-CoA hydratase/isomerase family.</text>
</comment>
<dbReference type="OrthoDB" id="14970at2759"/>
<evidence type="ECO:0000313" key="6">
    <source>
        <dbReference type="EMBL" id="GBG25986.1"/>
    </source>
</evidence>
<dbReference type="InParanoid" id="A0A2R5G4N7"/>
<reference evidence="6 7" key="1">
    <citation type="submission" date="2017-12" db="EMBL/GenBank/DDBJ databases">
        <title>Sequencing, de novo assembly and annotation of complete genome of a new Thraustochytrid species, strain FCC1311.</title>
        <authorList>
            <person name="Sedici K."/>
            <person name="Godart F."/>
            <person name="Aiese Cigliano R."/>
            <person name="Sanseverino W."/>
            <person name="Barakat M."/>
            <person name="Ortet P."/>
            <person name="Marechal E."/>
            <person name="Cagnac O."/>
            <person name="Amato A."/>
        </authorList>
    </citation>
    <scope>NUCLEOTIDE SEQUENCE [LARGE SCALE GENOMIC DNA]</scope>
</reference>
<dbReference type="InterPro" id="IPR045002">
    <property type="entry name" value="Ech1-like"/>
</dbReference>
<evidence type="ECO:0000256" key="2">
    <source>
        <dbReference type="ARBA" id="ARBA00005254"/>
    </source>
</evidence>
<organism evidence="6 7">
    <name type="scientific">Hondaea fermentalgiana</name>
    <dbReference type="NCBI Taxonomy" id="2315210"/>
    <lineage>
        <taxon>Eukaryota</taxon>
        <taxon>Sar</taxon>
        <taxon>Stramenopiles</taxon>
        <taxon>Bigyra</taxon>
        <taxon>Labyrinthulomycetes</taxon>
        <taxon>Thraustochytrida</taxon>
        <taxon>Thraustochytriidae</taxon>
        <taxon>Hondaea</taxon>
    </lineage>
</organism>